<keyword evidence="3 6" id="KW-1133">Transmembrane helix</keyword>
<keyword evidence="2 6" id="KW-0812">Transmembrane</keyword>
<protein>
    <recommendedName>
        <fullName evidence="9">Major facilitator superfamily (MFS) profile domain-containing protein</fullName>
    </recommendedName>
</protein>
<comment type="caution">
    <text evidence="7">The sequence shown here is derived from an EMBL/GenBank/DDBJ whole genome shotgun (WGS) entry which is preliminary data.</text>
</comment>
<keyword evidence="4 6" id="KW-0472">Membrane</keyword>
<dbReference type="PANTHER" id="PTHR23501:SF39">
    <property type="entry name" value="MULTIDRUG TRANSPORTER, PUTATIVE (AFU_ORTHOLOGUE AFUA_1G05010)-RELATED"/>
    <property type="match status" value="1"/>
</dbReference>
<dbReference type="InterPro" id="IPR036259">
    <property type="entry name" value="MFS_trans_sf"/>
</dbReference>
<evidence type="ECO:0000256" key="2">
    <source>
        <dbReference type="ARBA" id="ARBA00022692"/>
    </source>
</evidence>
<evidence type="ECO:0000256" key="3">
    <source>
        <dbReference type="ARBA" id="ARBA00022989"/>
    </source>
</evidence>
<feature type="transmembrane region" description="Helical" evidence="6">
    <location>
        <begin position="94"/>
        <end position="111"/>
    </location>
</feature>
<proteinExistence type="predicted"/>
<keyword evidence="8" id="KW-1185">Reference proteome</keyword>
<name>A0AAW0GH53_9APHY</name>
<dbReference type="SUPFAM" id="SSF103473">
    <property type="entry name" value="MFS general substrate transporter"/>
    <property type="match status" value="1"/>
</dbReference>
<dbReference type="GO" id="GO:0022857">
    <property type="term" value="F:transmembrane transporter activity"/>
    <property type="evidence" value="ECO:0007669"/>
    <property type="project" value="TreeGrafter"/>
</dbReference>
<evidence type="ECO:0000313" key="8">
    <source>
        <dbReference type="Proteomes" id="UP001385951"/>
    </source>
</evidence>
<comment type="subcellular location">
    <subcellularLocation>
        <location evidence="1">Membrane</location>
        <topology evidence="1">Multi-pass membrane protein</topology>
    </subcellularLocation>
</comment>
<accession>A0AAW0GH53</accession>
<feature type="transmembrane region" description="Helical" evidence="6">
    <location>
        <begin position="6"/>
        <end position="25"/>
    </location>
</feature>
<feature type="transmembrane region" description="Helical" evidence="6">
    <location>
        <begin position="209"/>
        <end position="228"/>
    </location>
</feature>
<dbReference type="EMBL" id="JASBNA010000004">
    <property type="protein sequence ID" value="KAK7692753.1"/>
    <property type="molecule type" value="Genomic_DNA"/>
</dbReference>
<feature type="transmembrane region" description="Helical" evidence="6">
    <location>
        <begin position="37"/>
        <end position="57"/>
    </location>
</feature>
<evidence type="ECO:0000256" key="4">
    <source>
        <dbReference type="ARBA" id="ARBA00023136"/>
    </source>
</evidence>
<feature type="transmembrane region" description="Helical" evidence="6">
    <location>
        <begin position="123"/>
        <end position="148"/>
    </location>
</feature>
<evidence type="ECO:0000256" key="1">
    <source>
        <dbReference type="ARBA" id="ARBA00004141"/>
    </source>
</evidence>
<dbReference type="GO" id="GO:0005886">
    <property type="term" value="C:plasma membrane"/>
    <property type="evidence" value="ECO:0007669"/>
    <property type="project" value="TreeGrafter"/>
</dbReference>
<sequence length="270" mass="28732">MYGVFVSGMIMLVMFYFVAIFMTIVINLPPDQAGVQLLYFAPGMGGGSLISIVFIRHFRQPKFPIVFSGIVSTVALGLISMAMEQNKQNLVKGFMAMAGVGVGLGMGPLAVHARFSQPEERVAIVSALSLFFRALGGTVGLAQCGAVLNGKVRAFLTDIITSGAISASDAQAISSTTSSSDLGSVDSIDSLSPELQSLVRDAFRDASRWCFISLIPWAAVAVITSLFLSNIKDRTGLPDGKVDKEATPVEVLTEENRKTEMQGPASNKLQ</sequence>
<feature type="transmembrane region" description="Helical" evidence="6">
    <location>
        <begin position="63"/>
        <end position="82"/>
    </location>
</feature>
<dbReference type="PANTHER" id="PTHR23501">
    <property type="entry name" value="MAJOR FACILITATOR SUPERFAMILY"/>
    <property type="match status" value="1"/>
</dbReference>
<evidence type="ECO:0000256" key="6">
    <source>
        <dbReference type="SAM" id="Phobius"/>
    </source>
</evidence>
<feature type="region of interest" description="Disordered" evidence="5">
    <location>
        <begin position="239"/>
        <end position="270"/>
    </location>
</feature>
<dbReference type="Proteomes" id="UP001385951">
    <property type="component" value="Unassembled WGS sequence"/>
</dbReference>
<gene>
    <name evidence="7" type="ORF">QCA50_004386</name>
</gene>
<evidence type="ECO:0008006" key="9">
    <source>
        <dbReference type="Google" id="ProtNLM"/>
    </source>
</evidence>
<evidence type="ECO:0000313" key="7">
    <source>
        <dbReference type="EMBL" id="KAK7692753.1"/>
    </source>
</evidence>
<dbReference type="AlphaFoldDB" id="A0AAW0GH53"/>
<evidence type="ECO:0000256" key="5">
    <source>
        <dbReference type="SAM" id="MobiDB-lite"/>
    </source>
</evidence>
<reference evidence="7 8" key="1">
    <citation type="submission" date="2022-09" db="EMBL/GenBank/DDBJ databases">
        <authorList>
            <person name="Palmer J.M."/>
        </authorList>
    </citation>
    <scope>NUCLEOTIDE SEQUENCE [LARGE SCALE GENOMIC DNA]</scope>
    <source>
        <strain evidence="7 8">DSM 7382</strain>
    </source>
</reference>
<organism evidence="7 8">
    <name type="scientific">Cerrena zonata</name>
    <dbReference type="NCBI Taxonomy" id="2478898"/>
    <lineage>
        <taxon>Eukaryota</taxon>
        <taxon>Fungi</taxon>
        <taxon>Dikarya</taxon>
        <taxon>Basidiomycota</taxon>
        <taxon>Agaricomycotina</taxon>
        <taxon>Agaricomycetes</taxon>
        <taxon>Polyporales</taxon>
        <taxon>Cerrenaceae</taxon>
        <taxon>Cerrena</taxon>
    </lineage>
</organism>